<dbReference type="AlphaFoldDB" id="A0AAW1DSG2"/>
<proteinExistence type="predicted"/>
<gene>
    <name evidence="2" type="ORF">O3M35_000715</name>
</gene>
<reference evidence="2 3" key="1">
    <citation type="submission" date="2022-12" db="EMBL/GenBank/DDBJ databases">
        <title>Chromosome-level genome assembly of true bugs.</title>
        <authorList>
            <person name="Ma L."/>
            <person name="Li H."/>
        </authorList>
    </citation>
    <scope>NUCLEOTIDE SEQUENCE [LARGE SCALE GENOMIC DNA]</scope>
    <source>
        <strain evidence="2">Lab_2022b</strain>
    </source>
</reference>
<dbReference type="EMBL" id="JAPXFL010000001">
    <property type="protein sequence ID" value="KAK9512247.1"/>
    <property type="molecule type" value="Genomic_DNA"/>
</dbReference>
<accession>A0AAW1DSG2</accession>
<sequence>MGQEPMLKNMEDWLAMEKQREDLYRGDGFKCHLPKEPDIPGSREEGRNGYDAGGESPPYYMVAAVESEPMLKNMEDWLAMEKQREDLYRGDGFKCHLPKEPDIPGPREDGRNGYCMGGCPCGGSCDQTATSASSVSSAWWSDKRNTSFYALSHKKGPACYEPLTKREEMSCEPPVS</sequence>
<comment type="caution">
    <text evidence="2">The sequence shown here is derived from an EMBL/GenBank/DDBJ whole genome shotgun (WGS) entry which is preliminary data.</text>
</comment>
<keyword evidence="3" id="KW-1185">Reference proteome</keyword>
<feature type="compositionally biased region" description="Basic and acidic residues" evidence="1">
    <location>
        <begin position="27"/>
        <end position="48"/>
    </location>
</feature>
<evidence type="ECO:0000256" key="1">
    <source>
        <dbReference type="SAM" id="MobiDB-lite"/>
    </source>
</evidence>
<evidence type="ECO:0000313" key="3">
    <source>
        <dbReference type="Proteomes" id="UP001461498"/>
    </source>
</evidence>
<dbReference type="Proteomes" id="UP001461498">
    <property type="component" value="Unassembled WGS sequence"/>
</dbReference>
<evidence type="ECO:0000313" key="2">
    <source>
        <dbReference type="EMBL" id="KAK9512247.1"/>
    </source>
</evidence>
<feature type="region of interest" description="Disordered" evidence="1">
    <location>
        <begin position="27"/>
        <end position="54"/>
    </location>
</feature>
<organism evidence="2 3">
    <name type="scientific">Rhynocoris fuscipes</name>
    <dbReference type="NCBI Taxonomy" id="488301"/>
    <lineage>
        <taxon>Eukaryota</taxon>
        <taxon>Metazoa</taxon>
        <taxon>Ecdysozoa</taxon>
        <taxon>Arthropoda</taxon>
        <taxon>Hexapoda</taxon>
        <taxon>Insecta</taxon>
        <taxon>Pterygota</taxon>
        <taxon>Neoptera</taxon>
        <taxon>Paraneoptera</taxon>
        <taxon>Hemiptera</taxon>
        <taxon>Heteroptera</taxon>
        <taxon>Panheteroptera</taxon>
        <taxon>Cimicomorpha</taxon>
        <taxon>Reduviidae</taxon>
        <taxon>Harpactorinae</taxon>
        <taxon>Harpactorini</taxon>
        <taxon>Rhynocoris</taxon>
    </lineage>
</organism>
<name>A0AAW1DSG2_9HEMI</name>
<protein>
    <submittedName>
        <fullName evidence="2">Uncharacterized protein</fullName>
    </submittedName>
</protein>